<dbReference type="InterPro" id="IPR036388">
    <property type="entry name" value="WH-like_DNA-bd_sf"/>
</dbReference>
<evidence type="ECO:0000313" key="7">
    <source>
        <dbReference type="EMBL" id="SKB83070.1"/>
    </source>
</evidence>
<dbReference type="InterPro" id="IPR013249">
    <property type="entry name" value="RNA_pol_sigma70_r4_t2"/>
</dbReference>
<dbReference type="Gene3D" id="1.10.10.10">
    <property type="entry name" value="Winged helix-like DNA-binding domain superfamily/Winged helix DNA-binding domain"/>
    <property type="match status" value="1"/>
</dbReference>
<feature type="domain" description="RNA polymerase sigma-70 region 2" evidence="5">
    <location>
        <begin position="26"/>
        <end position="87"/>
    </location>
</feature>
<dbReference type="InterPro" id="IPR014284">
    <property type="entry name" value="RNA_pol_sigma-70_dom"/>
</dbReference>
<dbReference type="GO" id="GO:0016987">
    <property type="term" value="F:sigma factor activity"/>
    <property type="evidence" value="ECO:0007669"/>
    <property type="project" value="UniProtKB-KW"/>
</dbReference>
<evidence type="ECO:0000256" key="1">
    <source>
        <dbReference type="ARBA" id="ARBA00010641"/>
    </source>
</evidence>
<dbReference type="SUPFAM" id="SSF88659">
    <property type="entry name" value="Sigma3 and sigma4 domains of RNA polymerase sigma factors"/>
    <property type="match status" value="1"/>
</dbReference>
<feature type="domain" description="RNA polymerase sigma factor 70 region 4 type 2" evidence="6">
    <location>
        <begin position="121"/>
        <end position="169"/>
    </location>
</feature>
<dbReference type="Pfam" id="PF04542">
    <property type="entry name" value="Sigma70_r2"/>
    <property type="match status" value="1"/>
</dbReference>
<comment type="similarity">
    <text evidence="1">Belongs to the sigma-70 factor family. ECF subfamily.</text>
</comment>
<dbReference type="OrthoDB" id="659948at2"/>
<dbReference type="AlphaFoldDB" id="A0A1T5EH58"/>
<dbReference type="GO" id="GO:0003677">
    <property type="term" value="F:DNA binding"/>
    <property type="evidence" value="ECO:0007669"/>
    <property type="project" value="InterPro"/>
</dbReference>
<dbReference type="PANTHER" id="PTHR43133:SF46">
    <property type="entry name" value="RNA POLYMERASE SIGMA-70 FACTOR ECF SUBFAMILY"/>
    <property type="match status" value="1"/>
</dbReference>
<dbReference type="RefSeq" id="WP_079643477.1">
    <property type="nucleotide sequence ID" value="NZ_FUZF01000011.1"/>
</dbReference>
<dbReference type="SUPFAM" id="SSF88946">
    <property type="entry name" value="Sigma2 domain of RNA polymerase sigma factors"/>
    <property type="match status" value="1"/>
</dbReference>
<dbReference type="NCBIfam" id="TIGR02937">
    <property type="entry name" value="sigma70-ECF"/>
    <property type="match status" value="1"/>
</dbReference>
<proteinExistence type="inferred from homology"/>
<protein>
    <submittedName>
        <fullName evidence="7">RNA polymerase sigma-70 factor, ECF subfamily</fullName>
    </submittedName>
</protein>
<gene>
    <name evidence="7" type="ORF">SAMN05660841_02569</name>
</gene>
<dbReference type="EMBL" id="FUZF01000011">
    <property type="protein sequence ID" value="SKB83070.1"/>
    <property type="molecule type" value="Genomic_DNA"/>
</dbReference>
<dbReference type="InterPro" id="IPR039425">
    <property type="entry name" value="RNA_pol_sigma-70-like"/>
</dbReference>
<organism evidence="7 8">
    <name type="scientific">Sphingobacterium nematocida</name>
    <dbReference type="NCBI Taxonomy" id="1513896"/>
    <lineage>
        <taxon>Bacteria</taxon>
        <taxon>Pseudomonadati</taxon>
        <taxon>Bacteroidota</taxon>
        <taxon>Sphingobacteriia</taxon>
        <taxon>Sphingobacteriales</taxon>
        <taxon>Sphingobacteriaceae</taxon>
        <taxon>Sphingobacterium</taxon>
    </lineage>
</organism>
<keyword evidence="4" id="KW-0804">Transcription</keyword>
<dbReference type="GO" id="GO:0006352">
    <property type="term" value="P:DNA-templated transcription initiation"/>
    <property type="evidence" value="ECO:0007669"/>
    <property type="project" value="InterPro"/>
</dbReference>
<evidence type="ECO:0000313" key="8">
    <source>
        <dbReference type="Proteomes" id="UP000190150"/>
    </source>
</evidence>
<keyword evidence="3" id="KW-0731">Sigma factor</keyword>
<reference evidence="8" key="1">
    <citation type="submission" date="2017-02" db="EMBL/GenBank/DDBJ databases">
        <authorList>
            <person name="Varghese N."/>
            <person name="Submissions S."/>
        </authorList>
    </citation>
    <scope>NUCLEOTIDE SEQUENCE [LARGE SCALE GENOMIC DNA]</scope>
    <source>
        <strain evidence="8">DSM 24091</strain>
    </source>
</reference>
<evidence type="ECO:0000259" key="6">
    <source>
        <dbReference type="Pfam" id="PF08281"/>
    </source>
</evidence>
<dbReference type="Gene3D" id="1.10.1740.10">
    <property type="match status" value="1"/>
</dbReference>
<dbReference type="InterPro" id="IPR007627">
    <property type="entry name" value="RNA_pol_sigma70_r2"/>
</dbReference>
<dbReference type="STRING" id="1513896.SAMN05660841_02569"/>
<evidence type="ECO:0000256" key="3">
    <source>
        <dbReference type="ARBA" id="ARBA00023082"/>
    </source>
</evidence>
<dbReference type="Proteomes" id="UP000190150">
    <property type="component" value="Unassembled WGS sequence"/>
</dbReference>
<sequence length="192" mass="22856">MEQFSDTELLALIQRDSQQAFAVILHRYRVQLYKQIYRRIGDEEETKDVLQDIYISLWKHRNNIYIKDTFAPYLSKAAHYAIVDRYLFQKKSNTLKLALTRQEQYQWSAEDQALANDLEHDLDRLLTKMPYKVQEVFKLSRKEGLSIREISVKLGLSEQTVKNYLSTALHIFRKHLGEKKLSYFLLIAFLLH</sequence>
<dbReference type="InterPro" id="IPR013324">
    <property type="entry name" value="RNA_pol_sigma_r3/r4-like"/>
</dbReference>
<accession>A0A1T5EH58</accession>
<keyword evidence="2" id="KW-0805">Transcription regulation</keyword>
<dbReference type="Pfam" id="PF08281">
    <property type="entry name" value="Sigma70_r4_2"/>
    <property type="match status" value="1"/>
</dbReference>
<evidence type="ECO:0000256" key="2">
    <source>
        <dbReference type="ARBA" id="ARBA00023015"/>
    </source>
</evidence>
<dbReference type="PANTHER" id="PTHR43133">
    <property type="entry name" value="RNA POLYMERASE ECF-TYPE SIGMA FACTO"/>
    <property type="match status" value="1"/>
</dbReference>
<keyword evidence="8" id="KW-1185">Reference proteome</keyword>
<evidence type="ECO:0000256" key="4">
    <source>
        <dbReference type="ARBA" id="ARBA00023163"/>
    </source>
</evidence>
<evidence type="ECO:0000259" key="5">
    <source>
        <dbReference type="Pfam" id="PF04542"/>
    </source>
</evidence>
<name>A0A1T5EH58_9SPHI</name>
<dbReference type="InterPro" id="IPR013325">
    <property type="entry name" value="RNA_pol_sigma_r2"/>
</dbReference>